<gene>
    <name evidence="1" type="ORF">L6164_017709</name>
</gene>
<proteinExistence type="predicted"/>
<evidence type="ECO:0000313" key="1">
    <source>
        <dbReference type="EMBL" id="KAI4332832.1"/>
    </source>
</evidence>
<organism evidence="1 2">
    <name type="scientific">Bauhinia variegata</name>
    <name type="common">Purple orchid tree</name>
    <name type="synonym">Phanera variegata</name>
    <dbReference type="NCBI Taxonomy" id="167791"/>
    <lineage>
        <taxon>Eukaryota</taxon>
        <taxon>Viridiplantae</taxon>
        <taxon>Streptophyta</taxon>
        <taxon>Embryophyta</taxon>
        <taxon>Tracheophyta</taxon>
        <taxon>Spermatophyta</taxon>
        <taxon>Magnoliopsida</taxon>
        <taxon>eudicotyledons</taxon>
        <taxon>Gunneridae</taxon>
        <taxon>Pentapetalae</taxon>
        <taxon>rosids</taxon>
        <taxon>fabids</taxon>
        <taxon>Fabales</taxon>
        <taxon>Fabaceae</taxon>
        <taxon>Cercidoideae</taxon>
        <taxon>Cercideae</taxon>
        <taxon>Bauhiniinae</taxon>
        <taxon>Bauhinia</taxon>
    </lineage>
</organism>
<evidence type="ECO:0000313" key="2">
    <source>
        <dbReference type="Proteomes" id="UP000828941"/>
    </source>
</evidence>
<dbReference type="Proteomes" id="UP000828941">
    <property type="component" value="Chromosome 7"/>
</dbReference>
<dbReference type="EMBL" id="CM039432">
    <property type="protein sequence ID" value="KAI4332832.1"/>
    <property type="molecule type" value="Genomic_DNA"/>
</dbReference>
<comment type="caution">
    <text evidence="1">The sequence shown here is derived from an EMBL/GenBank/DDBJ whole genome shotgun (WGS) entry which is preliminary data.</text>
</comment>
<reference evidence="1 2" key="1">
    <citation type="journal article" date="2022" name="DNA Res.">
        <title>Chromosomal-level genome assembly of the orchid tree Bauhinia variegata (Leguminosae; Cercidoideae) supports the allotetraploid origin hypothesis of Bauhinia.</title>
        <authorList>
            <person name="Zhong Y."/>
            <person name="Chen Y."/>
            <person name="Zheng D."/>
            <person name="Pang J."/>
            <person name="Liu Y."/>
            <person name="Luo S."/>
            <person name="Meng S."/>
            <person name="Qian L."/>
            <person name="Wei D."/>
            <person name="Dai S."/>
            <person name="Zhou R."/>
        </authorList>
    </citation>
    <scope>NUCLEOTIDE SEQUENCE [LARGE SCALE GENOMIC DNA]</scope>
    <source>
        <strain evidence="1">BV-YZ2020</strain>
    </source>
</reference>
<accession>A0ACB9N8L9</accession>
<sequence length="472" mass="52036">MSEVRDPAIKLFGRDIPVEPIQNNDSQCEISPVPEAMNKYEEFRRTEVNTTYVDVSSKQKDHPEEGKGIGRSYKNSTLKVEAGVNHRRKDDKTTKRDMDHQEKILKKPDKVLPCPRCNSLETKFCYFNNYNVNQPRHFCKNCQRYWTAGGTIRNVPVGAGKRKNKHSALQCCEVAVAPDAVSVNHADSNPASHMQFSSSGFPAAPGLVGGMENTTTSRKDASLCESLDTVLNLNGQKKIDDGEDPSSSSSRVAVSGEKDCSENGAEQVDLPRDYNGFSHLHPLPYYPVPSWGCQWSPCWNPMVFRPSSSITPNPVYMGSAAMMTVPRFSAPTIDIPVAPSSFLGCLPSWVTEKEEFSSGIPSPSSPATSSGGSDNRSPTLGKHSRDANTQTEDTTKQYLWVPKTLRINDPKEAAKSSIWSTLETKSEQNKPIMKGGVFKSFEPKSDSSSQNSPVLRANPAALSRSDSFQERM</sequence>
<keyword evidence="2" id="KW-1185">Reference proteome</keyword>
<protein>
    <submittedName>
        <fullName evidence="1">Uncharacterized protein</fullName>
    </submittedName>
</protein>
<name>A0ACB9N8L9_BAUVA</name>